<evidence type="ECO:0000256" key="2">
    <source>
        <dbReference type="SAM" id="SignalP"/>
    </source>
</evidence>
<evidence type="ECO:0008006" key="5">
    <source>
        <dbReference type="Google" id="ProtNLM"/>
    </source>
</evidence>
<evidence type="ECO:0000256" key="1">
    <source>
        <dbReference type="SAM" id="Phobius"/>
    </source>
</evidence>
<reference evidence="3" key="2">
    <citation type="submission" date="2015-02" db="UniProtKB">
        <authorList>
            <consortium name="EnsemblMetazoa"/>
        </authorList>
    </citation>
    <scope>IDENTIFICATION</scope>
</reference>
<organism evidence="3 4">
    <name type="scientific">Strigamia maritima</name>
    <name type="common">European centipede</name>
    <name type="synonym">Geophilus maritimus</name>
    <dbReference type="NCBI Taxonomy" id="126957"/>
    <lineage>
        <taxon>Eukaryota</taxon>
        <taxon>Metazoa</taxon>
        <taxon>Ecdysozoa</taxon>
        <taxon>Arthropoda</taxon>
        <taxon>Myriapoda</taxon>
        <taxon>Chilopoda</taxon>
        <taxon>Pleurostigmophora</taxon>
        <taxon>Geophilomorpha</taxon>
        <taxon>Linotaeniidae</taxon>
        <taxon>Strigamia</taxon>
    </lineage>
</organism>
<name>T1IJU3_STRMM</name>
<proteinExistence type="predicted"/>
<keyword evidence="1" id="KW-1133">Transmembrane helix</keyword>
<keyword evidence="1" id="KW-0472">Membrane</keyword>
<dbReference type="HOGENOM" id="CLU_726816_0_0_1"/>
<feature type="transmembrane region" description="Helical" evidence="1">
    <location>
        <begin position="356"/>
        <end position="375"/>
    </location>
</feature>
<dbReference type="AlphaFoldDB" id="T1IJU3"/>
<dbReference type="EMBL" id="JH430359">
    <property type="status" value="NOT_ANNOTATED_CDS"/>
    <property type="molecule type" value="Genomic_DNA"/>
</dbReference>
<reference evidence="4" key="1">
    <citation type="submission" date="2011-05" db="EMBL/GenBank/DDBJ databases">
        <authorList>
            <person name="Richards S.R."/>
            <person name="Qu J."/>
            <person name="Jiang H."/>
            <person name="Jhangiani S.N."/>
            <person name="Agravi P."/>
            <person name="Goodspeed R."/>
            <person name="Gross S."/>
            <person name="Mandapat C."/>
            <person name="Jackson L."/>
            <person name="Mathew T."/>
            <person name="Pu L."/>
            <person name="Thornton R."/>
            <person name="Saada N."/>
            <person name="Wilczek-Boney K.B."/>
            <person name="Lee S."/>
            <person name="Kovar C."/>
            <person name="Wu Y."/>
            <person name="Scherer S.E."/>
            <person name="Worley K.C."/>
            <person name="Muzny D.M."/>
            <person name="Gibbs R."/>
        </authorList>
    </citation>
    <scope>NUCLEOTIDE SEQUENCE</scope>
    <source>
        <strain evidence="4">Brora</strain>
    </source>
</reference>
<keyword evidence="2" id="KW-0732">Signal</keyword>
<evidence type="ECO:0000313" key="4">
    <source>
        <dbReference type="Proteomes" id="UP000014500"/>
    </source>
</evidence>
<accession>T1IJU3</accession>
<feature type="signal peptide" evidence="2">
    <location>
        <begin position="1"/>
        <end position="16"/>
    </location>
</feature>
<dbReference type="EnsemblMetazoa" id="SMAR001170-RA">
    <property type="protein sequence ID" value="SMAR001170-PA"/>
    <property type="gene ID" value="SMAR001170"/>
</dbReference>
<feature type="chain" id="PRO_5004578583" description="EB domain-containing protein" evidence="2">
    <location>
        <begin position="17"/>
        <end position="381"/>
    </location>
</feature>
<protein>
    <recommendedName>
        <fullName evidence="5">EB domain-containing protein</fullName>
    </recommendedName>
</protein>
<dbReference type="Proteomes" id="UP000014500">
    <property type="component" value="Unassembled WGS sequence"/>
</dbReference>
<evidence type="ECO:0000313" key="3">
    <source>
        <dbReference type="EnsemblMetazoa" id="SMAR001170-PA"/>
    </source>
</evidence>
<keyword evidence="1" id="KW-0812">Transmembrane</keyword>
<keyword evidence="4" id="KW-1185">Reference proteome</keyword>
<sequence>MLILVCVSVCVCVSRSRRTALRNHDSRPIGVSNTNSNLELLGELADLPPEYSDIYMIMPHGHDRHCVPQHKLPTYEEAVQRPEWNSQPLFVVEAHSSEEELNPTSTTGTNDGQPEINDYSIESSESGGHINHGYHASTRLLKLNNANNEYKTDPDHLETRPTTSTKSLESMYAEICIQCTDHADCVTELNAYCKHPATECNFFPLLNPNCTDVYDCYDDQDCPTNTKCYRNICACDKLHDGRMYIPNFAQIKCQRVFRNYIITQFNSIQFNNILVTILCCIAATSLPMLKWDRTKYKNALIGGSIYNKECSSTVDCTILYGWLDLMCHSNRCVCPFNSFPDELYKSCIDVTSFNNYELYLISVAVFISMLICLFIKRRCIC</sequence>